<sequence>MSQGQRVLVTHRVLDPAPALLADAAQAVEYEGDLSAESIAAAAAGCAGILSQSIDPVDERVLSTPGLRAVSNVAVGYDNIDVEAATRHGVLVTNTPGVLDETTADLAFALLLAAGRRLGEGERMIRAGQWEGWAIDQLLGRDIHRATLGIVGLGRIGQAVARRARGFDMRILYAQRSQGDPSVERELNAERRELGNLLAEADFVSLHTPLTEETRHLIGAAELASMKSSAVLVNTARGPVVDEAALARALRERRIFAAGLDVFEAEPRVHPDLLGLDNVVLLPHVGSGSVDTRARMCETAARNLVAALRGERPEHLVNPEAWKDR</sequence>
<dbReference type="PANTHER" id="PTHR10996">
    <property type="entry name" value="2-HYDROXYACID DEHYDROGENASE-RELATED"/>
    <property type="match status" value="1"/>
</dbReference>
<dbReference type="GO" id="GO:0016618">
    <property type="term" value="F:hydroxypyruvate reductase [NAD(P)H] activity"/>
    <property type="evidence" value="ECO:0007669"/>
    <property type="project" value="TreeGrafter"/>
</dbReference>
<dbReference type="InterPro" id="IPR050223">
    <property type="entry name" value="D-isomer_2-hydroxyacid_DH"/>
</dbReference>
<name>A0A934ND47_9BACT</name>
<protein>
    <submittedName>
        <fullName evidence="7">D-glycerate dehydrogenase</fullName>
    </submittedName>
</protein>
<keyword evidence="2 4" id="KW-0560">Oxidoreductase</keyword>
<evidence type="ECO:0000256" key="2">
    <source>
        <dbReference type="ARBA" id="ARBA00023002"/>
    </source>
</evidence>
<reference evidence="7 8" key="1">
    <citation type="submission" date="2020-10" db="EMBL/GenBank/DDBJ databases">
        <title>Ca. Dormibacterota MAGs.</title>
        <authorList>
            <person name="Montgomery K."/>
        </authorList>
    </citation>
    <scope>NUCLEOTIDE SEQUENCE [LARGE SCALE GENOMIC DNA]</scope>
    <source>
        <strain evidence="7">SC8811_S16_3</strain>
    </source>
</reference>
<dbReference type="InterPro" id="IPR006140">
    <property type="entry name" value="D-isomer_DH_NAD-bd"/>
</dbReference>
<dbReference type="PROSITE" id="PS00671">
    <property type="entry name" value="D_2_HYDROXYACID_DH_3"/>
    <property type="match status" value="1"/>
</dbReference>
<dbReference type="InterPro" id="IPR036291">
    <property type="entry name" value="NAD(P)-bd_dom_sf"/>
</dbReference>
<evidence type="ECO:0000313" key="8">
    <source>
        <dbReference type="Proteomes" id="UP000620075"/>
    </source>
</evidence>
<dbReference type="PROSITE" id="PS00670">
    <property type="entry name" value="D_2_HYDROXYACID_DH_2"/>
    <property type="match status" value="1"/>
</dbReference>
<dbReference type="EMBL" id="JAEKNQ010000021">
    <property type="protein sequence ID" value="MBJ7602584.1"/>
    <property type="molecule type" value="Genomic_DNA"/>
</dbReference>
<dbReference type="GO" id="GO:0005829">
    <property type="term" value="C:cytosol"/>
    <property type="evidence" value="ECO:0007669"/>
    <property type="project" value="TreeGrafter"/>
</dbReference>
<gene>
    <name evidence="7" type="ORF">JF888_05250</name>
</gene>
<evidence type="ECO:0000259" key="5">
    <source>
        <dbReference type="Pfam" id="PF00389"/>
    </source>
</evidence>
<dbReference type="FunFam" id="3.40.50.720:FF:000203">
    <property type="entry name" value="D-3-phosphoglycerate dehydrogenase (SerA)"/>
    <property type="match status" value="1"/>
</dbReference>
<feature type="domain" description="D-isomer specific 2-hydroxyacid dehydrogenase NAD-binding" evidence="6">
    <location>
        <begin position="108"/>
        <end position="286"/>
    </location>
</feature>
<accession>A0A934ND47</accession>
<organism evidence="7 8">
    <name type="scientific">Candidatus Dormiibacter inghamiae</name>
    <dbReference type="NCBI Taxonomy" id="3127013"/>
    <lineage>
        <taxon>Bacteria</taxon>
        <taxon>Bacillati</taxon>
        <taxon>Candidatus Dormiibacterota</taxon>
        <taxon>Candidatus Dormibacteria</taxon>
        <taxon>Candidatus Dormibacterales</taxon>
        <taxon>Candidatus Dormibacteraceae</taxon>
        <taxon>Candidatus Dormiibacter</taxon>
    </lineage>
</organism>
<evidence type="ECO:0000256" key="4">
    <source>
        <dbReference type="RuleBase" id="RU003719"/>
    </source>
</evidence>
<dbReference type="SUPFAM" id="SSF52283">
    <property type="entry name" value="Formate/glycerate dehydrogenase catalytic domain-like"/>
    <property type="match status" value="1"/>
</dbReference>
<proteinExistence type="inferred from homology"/>
<dbReference type="Proteomes" id="UP000620075">
    <property type="component" value="Unassembled WGS sequence"/>
</dbReference>
<evidence type="ECO:0000256" key="3">
    <source>
        <dbReference type="ARBA" id="ARBA00023027"/>
    </source>
</evidence>
<dbReference type="Pfam" id="PF02826">
    <property type="entry name" value="2-Hacid_dh_C"/>
    <property type="match status" value="1"/>
</dbReference>
<evidence type="ECO:0000313" key="7">
    <source>
        <dbReference type="EMBL" id="MBJ7602584.1"/>
    </source>
</evidence>
<dbReference type="GO" id="GO:0051287">
    <property type="term" value="F:NAD binding"/>
    <property type="evidence" value="ECO:0007669"/>
    <property type="project" value="InterPro"/>
</dbReference>
<dbReference type="Gene3D" id="3.40.50.720">
    <property type="entry name" value="NAD(P)-binding Rossmann-like Domain"/>
    <property type="match status" value="2"/>
</dbReference>
<dbReference type="InterPro" id="IPR029753">
    <property type="entry name" value="D-isomer_DH_CS"/>
</dbReference>
<dbReference type="GO" id="GO:0030267">
    <property type="term" value="F:glyoxylate reductase (NADPH) activity"/>
    <property type="evidence" value="ECO:0007669"/>
    <property type="project" value="TreeGrafter"/>
</dbReference>
<keyword evidence="3" id="KW-0520">NAD</keyword>
<dbReference type="AlphaFoldDB" id="A0A934ND47"/>
<dbReference type="Pfam" id="PF00389">
    <property type="entry name" value="2-Hacid_dh"/>
    <property type="match status" value="1"/>
</dbReference>
<dbReference type="SUPFAM" id="SSF51735">
    <property type="entry name" value="NAD(P)-binding Rossmann-fold domains"/>
    <property type="match status" value="1"/>
</dbReference>
<feature type="domain" description="D-isomer specific 2-hydroxyacid dehydrogenase catalytic" evidence="5">
    <location>
        <begin position="7"/>
        <end position="318"/>
    </location>
</feature>
<evidence type="ECO:0000259" key="6">
    <source>
        <dbReference type="Pfam" id="PF02826"/>
    </source>
</evidence>
<dbReference type="InterPro" id="IPR006139">
    <property type="entry name" value="D-isomer_2_OHA_DH_cat_dom"/>
</dbReference>
<evidence type="ECO:0000256" key="1">
    <source>
        <dbReference type="ARBA" id="ARBA00005854"/>
    </source>
</evidence>
<dbReference type="RefSeq" id="WP_338177191.1">
    <property type="nucleotide sequence ID" value="NZ_JAEKNQ010000021.1"/>
</dbReference>
<comment type="caution">
    <text evidence="7">The sequence shown here is derived from an EMBL/GenBank/DDBJ whole genome shotgun (WGS) entry which is preliminary data.</text>
</comment>
<dbReference type="PANTHER" id="PTHR10996:SF283">
    <property type="entry name" value="GLYOXYLATE_HYDROXYPYRUVATE REDUCTASE B"/>
    <property type="match status" value="1"/>
</dbReference>
<dbReference type="CDD" id="cd05301">
    <property type="entry name" value="GDH"/>
    <property type="match status" value="1"/>
</dbReference>
<comment type="similarity">
    <text evidence="1 4">Belongs to the D-isomer specific 2-hydroxyacid dehydrogenase family.</text>
</comment>